<evidence type="ECO:0000313" key="1">
    <source>
        <dbReference type="EMBL" id="RMB62468.1"/>
    </source>
</evidence>
<comment type="caution">
    <text evidence="1">The sequence shown here is derived from an EMBL/GenBank/DDBJ whole genome shotgun (WGS) entry which is preliminary data.</text>
</comment>
<gene>
    <name evidence="1" type="ORF">EAX62_04510</name>
</gene>
<evidence type="ECO:0008006" key="3">
    <source>
        <dbReference type="Google" id="ProtNLM"/>
    </source>
</evidence>
<keyword evidence="2" id="KW-1185">Reference proteome</keyword>
<dbReference type="PANTHER" id="PTHR36974">
    <property type="entry name" value="MEMBRANE PROTEIN-RELATED"/>
    <property type="match status" value="1"/>
</dbReference>
<dbReference type="PANTHER" id="PTHR36974:SF1">
    <property type="entry name" value="DOXX FAMILY MEMBRANE PROTEIN"/>
    <property type="match status" value="1"/>
</dbReference>
<accession>A0A3M0GDW3</accession>
<organism evidence="1 2">
    <name type="scientific">Tessaracoccus antarcticus</name>
    <dbReference type="NCBI Taxonomy" id="2479848"/>
    <lineage>
        <taxon>Bacteria</taxon>
        <taxon>Bacillati</taxon>
        <taxon>Actinomycetota</taxon>
        <taxon>Actinomycetes</taxon>
        <taxon>Propionibacteriales</taxon>
        <taxon>Propionibacteriaceae</taxon>
        <taxon>Tessaracoccus</taxon>
    </lineage>
</organism>
<dbReference type="Proteomes" id="UP000275256">
    <property type="component" value="Unassembled WGS sequence"/>
</dbReference>
<name>A0A3M0GDW3_9ACTN</name>
<evidence type="ECO:0000313" key="2">
    <source>
        <dbReference type="Proteomes" id="UP000275256"/>
    </source>
</evidence>
<dbReference type="AlphaFoldDB" id="A0A3M0GDW3"/>
<proteinExistence type="predicted"/>
<dbReference type="OrthoDB" id="3267646at2"/>
<sequence>MAAVNAAAGVMHFAKPEVFDGLIPGWLPGKPRTWTHASGVAELATSALMFNPGTRRLGGLMAAGLYAAVWPGNMQMVANWRNKPWPMQAIAWARLPLQVWLLKQAWSVAQDDGGARGGLRLRR</sequence>
<protein>
    <recommendedName>
        <fullName evidence="3">DoxX family protein</fullName>
    </recommendedName>
</protein>
<dbReference type="EMBL" id="REFW01000001">
    <property type="protein sequence ID" value="RMB62468.1"/>
    <property type="molecule type" value="Genomic_DNA"/>
</dbReference>
<reference evidence="1 2" key="1">
    <citation type="submission" date="2018-10" db="EMBL/GenBank/DDBJ databases">
        <title>Tessaracoccus antarcticuss sp. nov., isolated from sediment.</title>
        <authorList>
            <person name="Zhou L.Y."/>
            <person name="Du Z.J."/>
        </authorList>
    </citation>
    <scope>NUCLEOTIDE SEQUENCE [LARGE SCALE GENOMIC DNA]</scope>
    <source>
        <strain evidence="1 2">JDX10</strain>
    </source>
</reference>